<accession>A0AA41WI38</accession>
<reference evidence="1" key="1">
    <citation type="submission" date="2022-06" db="EMBL/GenBank/DDBJ databases">
        <title>CFH 74404 Thermomicrobiaceae sp.</title>
        <authorList>
            <person name="Ming H."/>
            <person name="Li W.-J."/>
            <person name="Zhao Z."/>
        </authorList>
    </citation>
    <scope>NUCLEOTIDE SEQUENCE</scope>
    <source>
        <strain evidence="1">CFH 74404</strain>
    </source>
</reference>
<dbReference type="EMBL" id="JAMSLR010000008">
    <property type="protein sequence ID" value="MCM8749781.1"/>
    <property type="molecule type" value="Genomic_DNA"/>
</dbReference>
<dbReference type="Pfam" id="PF09970">
    <property type="entry name" value="DUF2204"/>
    <property type="match status" value="1"/>
</dbReference>
<dbReference type="Proteomes" id="UP001165306">
    <property type="component" value="Unassembled WGS sequence"/>
</dbReference>
<protein>
    <submittedName>
        <fullName evidence="1">Nucleotidyltransferase family protein</fullName>
    </submittedName>
</protein>
<dbReference type="InterPro" id="IPR018700">
    <property type="entry name" value="DUF2204"/>
</dbReference>
<comment type="caution">
    <text evidence="1">The sequence shown here is derived from an EMBL/GenBank/DDBJ whole genome shotgun (WGS) entry which is preliminary data.</text>
</comment>
<dbReference type="AlphaFoldDB" id="A0AA41WI38"/>
<gene>
    <name evidence="1" type="ORF">NET02_11515</name>
</gene>
<dbReference type="SUPFAM" id="SSF81301">
    <property type="entry name" value="Nucleotidyltransferase"/>
    <property type="match status" value="1"/>
</dbReference>
<keyword evidence="2" id="KW-1185">Reference proteome</keyword>
<dbReference type="InterPro" id="IPR043519">
    <property type="entry name" value="NT_sf"/>
</dbReference>
<organism evidence="1 2">
    <name type="scientific">Thermalbibacter longus</name>
    <dbReference type="NCBI Taxonomy" id="2951981"/>
    <lineage>
        <taxon>Bacteria</taxon>
        <taxon>Pseudomonadati</taxon>
        <taxon>Thermomicrobiota</taxon>
        <taxon>Thermomicrobia</taxon>
        <taxon>Thermomicrobiales</taxon>
        <taxon>Thermomicrobiaceae</taxon>
        <taxon>Thermalbibacter</taxon>
    </lineage>
</organism>
<evidence type="ECO:0000313" key="1">
    <source>
        <dbReference type="EMBL" id="MCM8749781.1"/>
    </source>
</evidence>
<proteinExistence type="predicted"/>
<dbReference type="RefSeq" id="WP_284057565.1">
    <property type="nucleotide sequence ID" value="NZ_JAMSLR010000008.1"/>
</dbReference>
<sequence>MHATGEPGARAEMHYRRALELLIESEIPFLVGGAYAMREYVGISRWTKDLDLFCPRTEVERVLEVLATAGWQVELTDPVWLAKARWHDLLIDVLFNSGNGLHPVNQRWFQRAPAVRVFGSLVRLVPVEEMILSKAYVQERDRYDGPDIHHLILKHGRAIDWSHLIALLEPHWEVLLAHLVNFRFVYPSEHERIPPWVMRELLGRVDQQLVSQPVAEPVCRGTLLSRTEYEIDVQEWGFRDARAQLLSS</sequence>
<name>A0AA41WI38_9BACT</name>
<dbReference type="Gene3D" id="3.30.460.40">
    <property type="match status" value="1"/>
</dbReference>
<evidence type="ECO:0000313" key="2">
    <source>
        <dbReference type="Proteomes" id="UP001165306"/>
    </source>
</evidence>